<keyword evidence="9" id="KW-1185">Reference proteome</keyword>
<dbReference type="Proteomes" id="UP000321793">
    <property type="component" value="Unassembled WGS sequence"/>
</dbReference>
<dbReference type="EMBL" id="BKBA01000003">
    <property type="protein sequence ID" value="GEQ12801.1"/>
    <property type="molecule type" value="Genomic_DNA"/>
</dbReference>
<evidence type="ECO:0000313" key="8">
    <source>
        <dbReference type="EMBL" id="GEQ12801.1"/>
    </source>
</evidence>
<dbReference type="PANTHER" id="PTHR33452">
    <property type="entry name" value="OXIDOREDUCTASE CATD-RELATED"/>
    <property type="match status" value="1"/>
</dbReference>
<organism evidence="8 9">
    <name type="scientific">Knoellia locipacati</name>
    <dbReference type="NCBI Taxonomy" id="882824"/>
    <lineage>
        <taxon>Bacteria</taxon>
        <taxon>Bacillati</taxon>
        <taxon>Actinomycetota</taxon>
        <taxon>Actinomycetes</taxon>
        <taxon>Micrococcales</taxon>
        <taxon>Intrasporangiaceae</taxon>
        <taxon>Knoellia</taxon>
    </lineage>
</organism>
<comment type="subcellular location">
    <subcellularLocation>
        <location evidence="1">Cell membrane</location>
        <topology evidence="1">Multi-pass membrane protein</topology>
    </subcellularLocation>
</comment>
<dbReference type="InterPro" id="IPR032808">
    <property type="entry name" value="DoxX"/>
</dbReference>
<evidence type="ECO:0000313" key="9">
    <source>
        <dbReference type="Proteomes" id="UP000321793"/>
    </source>
</evidence>
<dbReference type="RefSeq" id="WP_147062392.1">
    <property type="nucleotide sequence ID" value="NZ_BAABDN010000001.1"/>
</dbReference>
<sequence>MSAVVTAAAAATAVSSTELDVASLVIRLALGPMLVLHGLNKVQGGLAGTAGWFESLGLRPGWLHARVAAFTEMGAGVIVTLGLLNALGAMAFVGLMTVAALTDHRGKGYFIFKGGWEYVVLVAIVAVALAVLGPGRWSLDNALGLDLAGLGWGALALVGGVLAAAGLLATSYRPNESKATA</sequence>
<dbReference type="InterPro" id="IPR051907">
    <property type="entry name" value="DoxX-like_oxidoreductase"/>
</dbReference>
<accession>A0A512SXW5</accession>
<name>A0A512SXW5_9MICO</name>
<keyword evidence="3" id="KW-1003">Cell membrane</keyword>
<proteinExistence type="inferred from homology"/>
<evidence type="ECO:0000256" key="4">
    <source>
        <dbReference type="ARBA" id="ARBA00022692"/>
    </source>
</evidence>
<feature type="transmembrane region" description="Helical" evidence="7">
    <location>
        <begin position="149"/>
        <end position="169"/>
    </location>
</feature>
<protein>
    <recommendedName>
        <fullName evidence="10">DoxX family protein</fullName>
    </recommendedName>
</protein>
<keyword evidence="4 7" id="KW-0812">Transmembrane</keyword>
<gene>
    <name evidence="8" type="ORF">KLO01_08480</name>
</gene>
<comment type="caution">
    <text evidence="8">The sequence shown here is derived from an EMBL/GenBank/DDBJ whole genome shotgun (WGS) entry which is preliminary data.</text>
</comment>
<reference evidence="8 9" key="1">
    <citation type="submission" date="2019-07" db="EMBL/GenBank/DDBJ databases">
        <title>Whole genome shotgun sequence of Knoellia locipacati NBRC 109775.</title>
        <authorList>
            <person name="Hosoyama A."/>
            <person name="Uohara A."/>
            <person name="Ohji S."/>
            <person name="Ichikawa N."/>
        </authorList>
    </citation>
    <scope>NUCLEOTIDE SEQUENCE [LARGE SCALE GENOMIC DNA]</scope>
    <source>
        <strain evidence="8 9">NBRC 109775</strain>
    </source>
</reference>
<dbReference type="AlphaFoldDB" id="A0A512SXW5"/>
<evidence type="ECO:0000256" key="3">
    <source>
        <dbReference type="ARBA" id="ARBA00022475"/>
    </source>
</evidence>
<evidence type="ECO:0000256" key="6">
    <source>
        <dbReference type="ARBA" id="ARBA00023136"/>
    </source>
</evidence>
<dbReference type="PANTHER" id="PTHR33452:SF1">
    <property type="entry name" value="INNER MEMBRANE PROTEIN YPHA-RELATED"/>
    <property type="match status" value="1"/>
</dbReference>
<evidence type="ECO:0000256" key="7">
    <source>
        <dbReference type="SAM" id="Phobius"/>
    </source>
</evidence>
<comment type="similarity">
    <text evidence="2">Belongs to the DoxX family.</text>
</comment>
<feature type="transmembrane region" description="Helical" evidence="7">
    <location>
        <begin position="73"/>
        <end position="98"/>
    </location>
</feature>
<evidence type="ECO:0000256" key="1">
    <source>
        <dbReference type="ARBA" id="ARBA00004651"/>
    </source>
</evidence>
<keyword evidence="5 7" id="KW-1133">Transmembrane helix</keyword>
<evidence type="ECO:0008006" key="10">
    <source>
        <dbReference type="Google" id="ProtNLM"/>
    </source>
</evidence>
<keyword evidence="6 7" id="KW-0472">Membrane</keyword>
<dbReference type="Pfam" id="PF07681">
    <property type="entry name" value="DoxX"/>
    <property type="match status" value="1"/>
</dbReference>
<feature type="transmembrane region" description="Helical" evidence="7">
    <location>
        <begin position="118"/>
        <end position="137"/>
    </location>
</feature>
<dbReference type="OrthoDB" id="346004at2"/>
<evidence type="ECO:0000256" key="5">
    <source>
        <dbReference type="ARBA" id="ARBA00022989"/>
    </source>
</evidence>
<dbReference type="GO" id="GO:0005886">
    <property type="term" value="C:plasma membrane"/>
    <property type="evidence" value="ECO:0007669"/>
    <property type="project" value="UniProtKB-SubCell"/>
</dbReference>
<evidence type="ECO:0000256" key="2">
    <source>
        <dbReference type="ARBA" id="ARBA00006679"/>
    </source>
</evidence>